<dbReference type="RefSeq" id="XP_013311710.1">
    <property type="nucleotide sequence ID" value="XM_013456256.1"/>
</dbReference>
<evidence type="ECO:0000313" key="1">
    <source>
        <dbReference type="EMBL" id="KIW51126.1"/>
    </source>
</evidence>
<evidence type="ECO:0008006" key="3">
    <source>
        <dbReference type="Google" id="ProtNLM"/>
    </source>
</evidence>
<organism evidence="1 2">
    <name type="scientific">Exophiala xenobiotica</name>
    <dbReference type="NCBI Taxonomy" id="348802"/>
    <lineage>
        <taxon>Eukaryota</taxon>
        <taxon>Fungi</taxon>
        <taxon>Dikarya</taxon>
        <taxon>Ascomycota</taxon>
        <taxon>Pezizomycotina</taxon>
        <taxon>Eurotiomycetes</taxon>
        <taxon>Chaetothyriomycetidae</taxon>
        <taxon>Chaetothyriales</taxon>
        <taxon>Herpotrichiellaceae</taxon>
        <taxon>Exophiala</taxon>
    </lineage>
</organism>
<dbReference type="InterPro" id="IPR036610">
    <property type="entry name" value="PEBP-like_sf"/>
</dbReference>
<dbReference type="SUPFAM" id="SSF49777">
    <property type="entry name" value="PEBP-like"/>
    <property type="match status" value="1"/>
</dbReference>
<dbReference type="PANTHER" id="PTHR30289:SF1">
    <property type="entry name" value="PEBP (PHOSPHATIDYLETHANOLAMINE-BINDING PROTEIN) FAMILY PROTEIN"/>
    <property type="match status" value="1"/>
</dbReference>
<dbReference type="InterPro" id="IPR049556">
    <property type="entry name" value="PhiB"/>
</dbReference>
<dbReference type="EMBL" id="KN847322">
    <property type="protein sequence ID" value="KIW51126.1"/>
    <property type="molecule type" value="Genomic_DNA"/>
</dbReference>
<evidence type="ECO:0000313" key="2">
    <source>
        <dbReference type="Proteomes" id="UP000054342"/>
    </source>
</evidence>
<dbReference type="Proteomes" id="UP000054342">
    <property type="component" value="Unassembled WGS sequence"/>
</dbReference>
<name>A0A0D2BFZ7_9EURO</name>
<accession>A0A0D2BFZ7</accession>
<dbReference type="STRING" id="348802.A0A0D2BFZ7"/>
<dbReference type="Pfam" id="PF01161">
    <property type="entry name" value="PBP"/>
    <property type="match status" value="1"/>
</dbReference>
<proteinExistence type="predicted"/>
<dbReference type="HOGENOM" id="CLU_083918_1_0_1"/>
<dbReference type="CDD" id="cd00457">
    <property type="entry name" value="PEBP"/>
    <property type="match status" value="1"/>
</dbReference>
<reference evidence="1 2" key="1">
    <citation type="submission" date="2015-01" db="EMBL/GenBank/DDBJ databases">
        <title>The Genome Sequence of Exophiala xenobiotica CBS118157.</title>
        <authorList>
            <consortium name="The Broad Institute Genomics Platform"/>
            <person name="Cuomo C."/>
            <person name="de Hoog S."/>
            <person name="Gorbushina A."/>
            <person name="Stielow B."/>
            <person name="Teixiera M."/>
            <person name="Abouelleil A."/>
            <person name="Chapman S.B."/>
            <person name="Priest M."/>
            <person name="Young S.K."/>
            <person name="Wortman J."/>
            <person name="Nusbaum C."/>
            <person name="Birren B."/>
        </authorList>
    </citation>
    <scope>NUCLEOTIDE SEQUENCE [LARGE SCALE GENOMIC DNA]</scope>
    <source>
        <strain evidence="1 2">CBS 118157</strain>
    </source>
</reference>
<dbReference type="Gene3D" id="3.90.280.10">
    <property type="entry name" value="PEBP-like"/>
    <property type="match status" value="1"/>
</dbReference>
<dbReference type="GeneID" id="25331785"/>
<keyword evidence="2" id="KW-1185">Reference proteome</keyword>
<protein>
    <recommendedName>
        <fullName evidence="3">YbhB/YbcL family Raf kinase inhibitor-like protein</fullName>
    </recommendedName>
</protein>
<dbReference type="OrthoDB" id="10251855at2759"/>
<dbReference type="InterPro" id="IPR008914">
    <property type="entry name" value="PEBP"/>
</dbReference>
<dbReference type="AlphaFoldDB" id="A0A0D2BFZ7"/>
<sequence length="213" mass="23774">MAILRYLEYYLARLLYNSKGRDAKLFTNNATLFANVPKNIELTSPDVGPSGSHLGIEHSALGASRFPELSWSLAPDADISHSDIKEYILLCEDPDAPLPIVPNHGMYYAIPPAKTHIGPEDLQVDTARQAGEAKWLKGGFRLGKNIRGTIYGGPRPPVGHGEHRYFFQVIALREKLDLEKMKPVATKAELQEAIRGKILGYGIWIGIFEHKWE</sequence>
<gene>
    <name evidence="1" type="ORF">PV05_09877</name>
</gene>
<dbReference type="PANTHER" id="PTHR30289">
    <property type="entry name" value="UNCHARACTERIZED PROTEIN YBCL-RELATED"/>
    <property type="match status" value="1"/>
</dbReference>